<dbReference type="Proteomes" id="UP001149813">
    <property type="component" value="Unassembled WGS sequence"/>
</dbReference>
<dbReference type="InterPro" id="IPR007741">
    <property type="entry name" value="Ribosomal_mL43/mS25/NADH_DH"/>
</dbReference>
<dbReference type="PANTHER" id="PTHR12878">
    <property type="entry name" value="NADH-UBIQUINONE OXIDOREDUCTASE B8 SUBUNIT"/>
    <property type="match status" value="1"/>
</dbReference>
<evidence type="ECO:0000259" key="10">
    <source>
        <dbReference type="SMART" id="SM00916"/>
    </source>
</evidence>
<dbReference type="GO" id="GO:0005743">
    <property type="term" value="C:mitochondrial inner membrane"/>
    <property type="evidence" value="ECO:0007669"/>
    <property type="project" value="UniProtKB-SubCell"/>
</dbReference>
<evidence type="ECO:0000256" key="8">
    <source>
        <dbReference type="ARBA" id="ARBA00023128"/>
    </source>
</evidence>
<accession>A0A9W7XZD6</accession>
<evidence type="ECO:0000256" key="3">
    <source>
        <dbReference type="ARBA" id="ARBA00008939"/>
    </source>
</evidence>
<keyword evidence="9" id="KW-0472">Membrane</keyword>
<dbReference type="InterPro" id="IPR036249">
    <property type="entry name" value="Thioredoxin-like_sf"/>
</dbReference>
<evidence type="ECO:0000256" key="7">
    <source>
        <dbReference type="ARBA" id="ARBA00022982"/>
    </source>
</evidence>
<dbReference type="PIRSF" id="PIRSF005822">
    <property type="entry name" value="NDUA2"/>
    <property type="match status" value="1"/>
</dbReference>
<dbReference type="SMART" id="SM00916">
    <property type="entry name" value="L51_S25_CI-B8"/>
    <property type="match status" value="1"/>
</dbReference>
<comment type="function">
    <text evidence="1">Accessory subunit of the mitochondrial membrane respiratory chain NADH dehydrogenase (Complex I), that is believed not to be involved in catalysis. Complex I functions in the transfer of electrons from NADH to the respiratory chain. The immediate electron acceptor for the enzyme is believed to be ubiquinone.</text>
</comment>
<evidence type="ECO:0000256" key="9">
    <source>
        <dbReference type="ARBA" id="ARBA00023136"/>
    </source>
</evidence>
<keyword evidence="12" id="KW-1185">Reference proteome</keyword>
<dbReference type="SUPFAM" id="SSF52833">
    <property type="entry name" value="Thioredoxin-like"/>
    <property type="match status" value="1"/>
</dbReference>
<dbReference type="Pfam" id="PF05047">
    <property type="entry name" value="L51_S25_CI-B8"/>
    <property type="match status" value="1"/>
</dbReference>
<evidence type="ECO:0000256" key="5">
    <source>
        <dbReference type="ARBA" id="ARBA00022660"/>
    </source>
</evidence>
<gene>
    <name evidence="11" type="primary">NDUFA2</name>
    <name evidence="11" type="ORF">LPJ53_004638</name>
</gene>
<evidence type="ECO:0000313" key="12">
    <source>
        <dbReference type="Proteomes" id="UP001149813"/>
    </source>
</evidence>
<sequence>MTARALSSSISKGLRELRVHMSQGSASSKGLRDFIVQAYPGLKQAHPGLPILIREASGVESRIIARFEHGRERKIVVDDLTVGDVEQRFRTLVAGEK</sequence>
<evidence type="ECO:0000256" key="6">
    <source>
        <dbReference type="ARBA" id="ARBA00022792"/>
    </source>
</evidence>
<dbReference type="Gene3D" id="3.40.30.10">
    <property type="entry name" value="Glutaredoxin"/>
    <property type="match status" value="1"/>
</dbReference>
<keyword evidence="8" id="KW-0496">Mitochondrion</keyword>
<comment type="subcellular location">
    <subcellularLocation>
        <location evidence="2">Mitochondrion inner membrane</location>
        <topology evidence="2">Peripheral membrane protein</topology>
        <orientation evidence="2">Matrix side</orientation>
    </subcellularLocation>
</comment>
<protein>
    <submittedName>
        <fullName evidence="11">Ndufa2, NADH:ubiquinone oxidoreductase 10.5kD subunit</fullName>
    </submittedName>
</protein>
<organism evidence="11 12">
    <name type="scientific">Coemansia erecta</name>
    <dbReference type="NCBI Taxonomy" id="147472"/>
    <lineage>
        <taxon>Eukaryota</taxon>
        <taxon>Fungi</taxon>
        <taxon>Fungi incertae sedis</taxon>
        <taxon>Zoopagomycota</taxon>
        <taxon>Kickxellomycotina</taxon>
        <taxon>Kickxellomycetes</taxon>
        <taxon>Kickxellales</taxon>
        <taxon>Kickxellaceae</taxon>
        <taxon>Coemansia</taxon>
    </lineage>
</organism>
<evidence type="ECO:0000313" key="11">
    <source>
        <dbReference type="EMBL" id="KAJ1720780.1"/>
    </source>
</evidence>
<comment type="similarity">
    <text evidence="3">Belongs to the complex I NDUFA2 subunit family.</text>
</comment>
<dbReference type="EMBL" id="JANBOJ010000226">
    <property type="protein sequence ID" value="KAJ1720780.1"/>
    <property type="molecule type" value="Genomic_DNA"/>
</dbReference>
<proteinExistence type="inferred from homology"/>
<dbReference type="PANTHER" id="PTHR12878:SF0">
    <property type="entry name" value="NADH DEHYDROGENASE [UBIQUINONE] 1 ALPHA SUBCOMPLEX SUBUNIT 2"/>
    <property type="match status" value="1"/>
</dbReference>
<keyword evidence="5" id="KW-0679">Respiratory chain</keyword>
<dbReference type="AlphaFoldDB" id="A0A9W7XZD6"/>
<feature type="domain" description="Ribosomal protein/NADH dehydrogenase" evidence="10">
    <location>
        <begin position="23"/>
        <end position="96"/>
    </location>
</feature>
<reference evidence="11" key="1">
    <citation type="submission" date="2022-07" db="EMBL/GenBank/DDBJ databases">
        <title>Phylogenomic reconstructions and comparative analyses of Kickxellomycotina fungi.</title>
        <authorList>
            <person name="Reynolds N.K."/>
            <person name="Stajich J.E."/>
            <person name="Barry K."/>
            <person name="Grigoriev I.V."/>
            <person name="Crous P."/>
            <person name="Smith M.E."/>
        </authorList>
    </citation>
    <scope>NUCLEOTIDE SEQUENCE</scope>
    <source>
        <strain evidence="11">NBRC 32514</strain>
    </source>
</reference>
<evidence type="ECO:0000256" key="4">
    <source>
        <dbReference type="ARBA" id="ARBA00022448"/>
    </source>
</evidence>
<keyword evidence="6" id="KW-0999">Mitochondrion inner membrane</keyword>
<dbReference type="OrthoDB" id="10250268at2759"/>
<evidence type="ECO:0000256" key="2">
    <source>
        <dbReference type="ARBA" id="ARBA00004443"/>
    </source>
</evidence>
<keyword evidence="4" id="KW-0813">Transport</keyword>
<name>A0A9W7XZD6_9FUNG</name>
<evidence type="ECO:0000256" key="1">
    <source>
        <dbReference type="ARBA" id="ARBA00003195"/>
    </source>
</evidence>
<keyword evidence="7" id="KW-0249">Electron transport</keyword>
<comment type="caution">
    <text evidence="11">The sequence shown here is derived from an EMBL/GenBank/DDBJ whole genome shotgun (WGS) entry which is preliminary data.</text>
</comment>
<dbReference type="InterPro" id="IPR016464">
    <property type="entry name" value="NADH_Ub_cplx-1_asu_su-2"/>
</dbReference>